<feature type="region of interest" description="Disordered" evidence="1">
    <location>
        <begin position="1"/>
        <end position="21"/>
    </location>
</feature>
<proteinExistence type="predicted"/>
<dbReference type="InterPro" id="IPR057952">
    <property type="entry name" value="Rv2743c-like"/>
</dbReference>
<feature type="transmembrane region" description="Helical" evidence="2">
    <location>
        <begin position="73"/>
        <end position="92"/>
    </location>
</feature>
<gene>
    <name evidence="3" type="ORF">M2280_003097</name>
</gene>
<keyword evidence="4" id="KW-1185">Reference proteome</keyword>
<dbReference type="Pfam" id="PF25587">
    <property type="entry name" value="Rv2743c"/>
    <property type="match status" value="1"/>
</dbReference>
<name>A0ABT6MC97_9NOCA</name>
<evidence type="ECO:0000313" key="4">
    <source>
        <dbReference type="Proteomes" id="UP001160334"/>
    </source>
</evidence>
<keyword evidence="2" id="KW-0472">Membrane</keyword>
<evidence type="ECO:0000256" key="1">
    <source>
        <dbReference type="SAM" id="MobiDB-lite"/>
    </source>
</evidence>
<evidence type="ECO:0000313" key="3">
    <source>
        <dbReference type="EMBL" id="MDH6281875.1"/>
    </source>
</evidence>
<dbReference type="NCBIfam" id="NF047839">
    <property type="entry name" value="PspM_Rv2743c"/>
    <property type="match status" value="1"/>
</dbReference>
<feature type="transmembrane region" description="Helical" evidence="2">
    <location>
        <begin position="98"/>
        <end position="118"/>
    </location>
</feature>
<accession>A0ABT6MC97</accession>
<dbReference type="Proteomes" id="UP001160334">
    <property type="component" value="Unassembled WGS sequence"/>
</dbReference>
<protein>
    <submittedName>
        <fullName evidence="3">Uncharacterized protein</fullName>
    </submittedName>
</protein>
<keyword evidence="2" id="KW-1133">Transmembrane helix</keyword>
<comment type="caution">
    <text evidence="3">The sequence shown here is derived from an EMBL/GenBank/DDBJ whole genome shotgun (WGS) entry which is preliminary data.</text>
</comment>
<keyword evidence="2" id="KW-0812">Transmembrane</keyword>
<organism evidence="3 4">
    <name type="scientific">Prescottella agglutinans</name>
    <dbReference type="NCBI Taxonomy" id="1644129"/>
    <lineage>
        <taxon>Bacteria</taxon>
        <taxon>Bacillati</taxon>
        <taxon>Actinomycetota</taxon>
        <taxon>Actinomycetes</taxon>
        <taxon>Mycobacteriales</taxon>
        <taxon>Nocardiaceae</taxon>
        <taxon>Prescottella</taxon>
    </lineage>
</organism>
<evidence type="ECO:0000256" key="2">
    <source>
        <dbReference type="SAM" id="Phobius"/>
    </source>
</evidence>
<dbReference type="EMBL" id="JARXVC010000007">
    <property type="protein sequence ID" value="MDH6281875.1"/>
    <property type="molecule type" value="Genomic_DNA"/>
</dbReference>
<reference evidence="3 4" key="1">
    <citation type="submission" date="2023-04" db="EMBL/GenBank/DDBJ databases">
        <title>Forest soil microbial communities from Buena Vista Peninsula, Colon Province, Panama.</title>
        <authorList>
            <person name="Bouskill N."/>
        </authorList>
    </citation>
    <scope>NUCLEOTIDE SEQUENCE [LARGE SCALE GENOMIC DNA]</scope>
    <source>
        <strain evidence="3 4">CFH S0262</strain>
    </source>
</reference>
<sequence length="289" mass="30016">MSNTRGGRSGKKSRPAASVFGDGSGFASSAAAAMDSAQSVLREVGGSVADTMRRWSDPRERMLRKRRRARKRATRFGIASGASVVGAASLAAASAPDWTMVATGGAAALFAIPAVVAVSSYRQLTATPLPPAAASRQPLPPIGSSARAPMERLASAENSLQQLMGVLTRSEVVDVEELDRTGETARAASAALRTVASDVVAMESAGRGTAAAATHLEQSIRAAVQQIDVGVAQYEGLVTAAAKMTAPAQSSSYTLLGQQRQDLLSASDRLEGWAVALGEVDEIDRRYRS</sequence>